<name>A0A7W9KLD0_9PSEU</name>
<evidence type="ECO:0000313" key="3">
    <source>
        <dbReference type="EMBL" id="MBB5894703.1"/>
    </source>
</evidence>
<dbReference type="GO" id="GO:0017000">
    <property type="term" value="P:antibiotic biosynthetic process"/>
    <property type="evidence" value="ECO:0007669"/>
    <property type="project" value="UniProtKB-ARBA"/>
</dbReference>
<dbReference type="GO" id="GO:0016758">
    <property type="term" value="F:hexosyltransferase activity"/>
    <property type="evidence" value="ECO:0007669"/>
    <property type="project" value="UniProtKB-ARBA"/>
</dbReference>
<proteinExistence type="predicted"/>
<dbReference type="Pfam" id="PF06722">
    <property type="entry name" value="EryCIII-like_C"/>
    <property type="match status" value="1"/>
</dbReference>
<keyword evidence="1 3" id="KW-0808">Transferase</keyword>
<sequence length="356" mass="38215">MHISFMAVPEHGHINPGLPLVTELVARGHRVSYATTDKFADLVENAGATALLHTTTFPERMPEDGEAGTRMFVDEFNAVTPQIEALYADDRPDVIVCDIGAFQGPVLADRWGIPVVQLSASYIAIPGSDADDFPAFVAAYGIPPALLTPRPCLVAMPRSFQFDAPAVDGAFTFVGPMGSPEPWPAPDDRPVLLISLGSSYTDRPDFFRACLAAFADNGWHVEMAVGRFVEPADLGPLPANFVVRQWVPQASILTRASAFITHAGMGGVMEALAQGVPLIAVPQAVDQLLTGPRIEELGLGRHIPRDEVTVDRLRQALHEVATDSEIAANLKRIQQEIVASGGVRRAADIVESQVEG</sequence>
<dbReference type="InterPro" id="IPR010610">
    <property type="entry name" value="EryCIII-like_C"/>
</dbReference>
<comment type="caution">
    <text evidence="3">The sequence shown here is derived from an EMBL/GenBank/DDBJ whole genome shotgun (WGS) entry which is preliminary data.</text>
</comment>
<protein>
    <submittedName>
        <fullName evidence="3">UDP:flavonoid glycosyltransferase YjiC (YdhE family)</fullName>
    </submittedName>
</protein>
<evidence type="ECO:0000313" key="4">
    <source>
        <dbReference type="Proteomes" id="UP000585638"/>
    </source>
</evidence>
<organism evidence="3 4">
    <name type="scientific">Kutzneria kofuensis</name>
    <dbReference type="NCBI Taxonomy" id="103725"/>
    <lineage>
        <taxon>Bacteria</taxon>
        <taxon>Bacillati</taxon>
        <taxon>Actinomycetota</taxon>
        <taxon>Actinomycetes</taxon>
        <taxon>Pseudonocardiales</taxon>
        <taxon>Pseudonocardiaceae</taxon>
        <taxon>Kutzneria</taxon>
    </lineage>
</organism>
<dbReference type="PANTHER" id="PTHR48050">
    <property type="entry name" value="STEROL 3-BETA-GLUCOSYLTRANSFERASE"/>
    <property type="match status" value="1"/>
</dbReference>
<keyword evidence="4" id="KW-1185">Reference proteome</keyword>
<dbReference type="PROSITE" id="PS00375">
    <property type="entry name" value="UDPGT"/>
    <property type="match status" value="1"/>
</dbReference>
<dbReference type="CDD" id="cd03784">
    <property type="entry name" value="GT1_Gtf-like"/>
    <property type="match status" value="1"/>
</dbReference>
<dbReference type="AlphaFoldDB" id="A0A7W9KLD0"/>
<accession>A0A7W9KLD0</accession>
<dbReference type="Proteomes" id="UP000585638">
    <property type="component" value="Unassembled WGS sequence"/>
</dbReference>
<dbReference type="InterPro" id="IPR035595">
    <property type="entry name" value="UDP_glycos_trans_CS"/>
</dbReference>
<dbReference type="FunFam" id="3.40.50.2000:FF:000072">
    <property type="entry name" value="Glycosyl transferase"/>
    <property type="match status" value="1"/>
</dbReference>
<reference evidence="3 4" key="1">
    <citation type="submission" date="2020-08" db="EMBL/GenBank/DDBJ databases">
        <title>Sequencing the genomes of 1000 actinobacteria strains.</title>
        <authorList>
            <person name="Klenk H.-P."/>
        </authorList>
    </citation>
    <scope>NUCLEOTIDE SEQUENCE [LARGE SCALE GENOMIC DNA]</scope>
    <source>
        <strain evidence="3 4">DSM 43851</strain>
    </source>
</reference>
<feature type="domain" description="Erythromycin biosynthesis protein CIII-like C-terminal" evidence="2">
    <location>
        <begin position="232"/>
        <end position="340"/>
    </location>
</feature>
<dbReference type="EMBL" id="JACHIR010000001">
    <property type="protein sequence ID" value="MBB5894703.1"/>
    <property type="molecule type" value="Genomic_DNA"/>
</dbReference>
<dbReference type="SUPFAM" id="SSF53756">
    <property type="entry name" value="UDP-Glycosyltransferase/glycogen phosphorylase"/>
    <property type="match status" value="1"/>
</dbReference>
<dbReference type="InterPro" id="IPR050426">
    <property type="entry name" value="Glycosyltransferase_28"/>
</dbReference>
<dbReference type="PANTHER" id="PTHR48050:SF13">
    <property type="entry name" value="STEROL 3-BETA-GLUCOSYLTRANSFERASE UGT80A2"/>
    <property type="match status" value="1"/>
</dbReference>
<evidence type="ECO:0000256" key="1">
    <source>
        <dbReference type="ARBA" id="ARBA00022679"/>
    </source>
</evidence>
<dbReference type="GO" id="GO:0008194">
    <property type="term" value="F:UDP-glycosyltransferase activity"/>
    <property type="evidence" value="ECO:0007669"/>
    <property type="project" value="InterPro"/>
</dbReference>
<dbReference type="Gene3D" id="3.40.50.2000">
    <property type="entry name" value="Glycogen Phosphorylase B"/>
    <property type="match status" value="2"/>
</dbReference>
<dbReference type="InterPro" id="IPR002213">
    <property type="entry name" value="UDP_glucos_trans"/>
</dbReference>
<gene>
    <name evidence="3" type="ORF">BJ998_005899</name>
</gene>
<evidence type="ECO:0000259" key="2">
    <source>
        <dbReference type="Pfam" id="PF06722"/>
    </source>
</evidence>